<evidence type="ECO:0000256" key="6">
    <source>
        <dbReference type="ARBA" id="ARBA00022989"/>
    </source>
</evidence>
<dbReference type="EMBL" id="QXEV01000002">
    <property type="protein sequence ID" value="RIA78267.1"/>
    <property type="molecule type" value="Genomic_DNA"/>
</dbReference>
<keyword evidence="5" id="KW-0067">ATP-binding</keyword>
<dbReference type="Pfam" id="PF00664">
    <property type="entry name" value="ABC_membrane"/>
    <property type="match status" value="1"/>
</dbReference>
<dbReference type="AlphaFoldDB" id="A0A397S2T2"/>
<feature type="transmembrane region" description="Helical" evidence="8">
    <location>
        <begin position="249"/>
        <end position="269"/>
    </location>
</feature>
<evidence type="ECO:0000256" key="5">
    <source>
        <dbReference type="ARBA" id="ARBA00022840"/>
    </source>
</evidence>
<feature type="domain" description="ABC transporter" evidence="9">
    <location>
        <begin position="337"/>
        <end position="569"/>
    </location>
</feature>
<dbReference type="GO" id="GO:0034040">
    <property type="term" value="F:ATPase-coupled lipid transmembrane transporter activity"/>
    <property type="evidence" value="ECO:0007669"/>
    <property type="project" value="TreeGrafter"/>
</dbReference>
<feature type="transmembrane region" description="Helical" evidence="8">
    <location>
        <begin position="165"/>
        <end position="183"/>
    </location>
</feature>
<organism evidence="11 12">
    <name type="scientific">Anaeroplasma bactoclasticum</name>
    <dbReference type="NCBI Taxonomy" id="2088"/>
    <lineage>
        <taxon>Bacteria</taxon>
        <taxon>Bacillati</taxon>
        <taxon>Mycoplasmatota</taxon>
        <taxon>Mollicutes</taxon>
        <taxon>Anaeroplasmatales</taxon>
        <taxon>Anaeroplasmataceae</taxon>
        <taxon>Anaeroplasma</taxon>
    </lineage>
</organism>
<keyword evidence="6 8" id="KW-1133">Transmembrane helix</keyword>
<comment type="subcellular location">
    <subcellularLocation>
        <location evidence="1">Cell membrane</location>
        <topology evidence="1">Multi-pass membrane protein</topology>
    </subcellularLocation>
</comment>
<comment type="caution">
    <text evidence="11">The sequence shown here is derived from an EMBL/GenBank/DDBJ whole genome shotgun (WGS) entry which is preliminary data.</text>
</comment>
<dbReference type="InterPro" id="IPR039421">
    <property type="entry name" value="Type_1_exporter"/>
</dbReference>
<dbReference type="GO" id="GO:0005886">
    <property type="term" value="C:plasma membrane"/>
    <property type="evidence" value="ECO:0007669"/>
    <property type="project" value="UniProtKB-SubCell"/>
</dbReference>
<dbReference type="Gene3D" id="3.40.50.300">
    <property type="entry name" value="P-loop containing nucleotide triphosphate hydrolases"/>
    <property type="match status" value="1"/>
</dbReference>
<dbReference type="Proteomes" id="UP000266506">
    <property type="component" value="Unassembled WGS sequence"/>
</dbReference>
<comment type="similarity">
    <text evidence="2">Belongs to the ABC transporter superfamily.</text>
</comment>
<dbReference type="InterPro" id="IPR036640">
    <property type="entry name" value="ABC1_TM_sf"/>
</dbReference>
<dbReference type="PROSITE" id="PS50893">
    <property type="entry name" value="ABC_TRANSPORTER_2"/>
    <property type="match status" value="1"/>
</dbReference>
<keyword evidence="7 8" id="KW-0472">Membrane</keyword>
<dbReference type="InterPro" id="IPR017871">
    <property type="entry name" value="ABC_transporter-like_CS"/>
</dbReference>
<dbReference type="PROSITE" id="PS50929">
    <property type="entry name" value="ABC_TM1F"/>
    <property type="match status" value="1"/>
</dbReference>
<dbReference type="SMART" id="SM00382">
    <property type="entry name" value="AAA"/>
    <property type="match status" value="1"/>
</dbReference>
<protein>
    <submittedName>
        <fullName evidence="11">ABC-type multidrug transport system fused ATPase/permease subunit</fullName>
    </submittedName>
</protein>
<sequence length="571" mass="63059">MSNDNKIIKPYVKQFYKNNKLNFTFALIEVIAVAAIMIGISWILQQVTDLVAGSNNTFTLLQIVIISGGALLAFLIVYLIAYKFKPLFITKGISQYKEYVFESITKKNISAFTGEESSKYISALTNDIQIIQTGYLDDTFMIILNIITFLGALALMLYYSPLLTLIAIGLAVVPVIASMIFGGKMAKAEKLVSDQNEVYTATLKDTLSGFSVIKSFKVEAQMLKNFKENVRRLANCQNKKLRMKILMELVSSLSAIVVQIGIFIIAAYFVLNNMGVTAGVTIVFVQLLNYVLSPIKVLPQSLAERKAAKKLLVKIATELEQNIREEKESNVSLNKGIVIQNLSFGYEQGKEILHSINCNFELGKKYAIVGTSGSGKSTLLNLLMASYNSYSGSINYDNTEIKDINSDNLYAIESIIQQNVFIFNTTIKDNITMFQSFSDEAIANAIEMSGLKTLVEEKGLDYICGENGSGLSGGEKQRVSIARSLLRKSQVLLVDEATAALDKETAYQVSNSILNLDGVTSIVVTHSLEEALLKQYDEILTLKNGSIVEAGTFDSLIKNKGYFYSLFTVSQ</sequence>
<dbReference type="Gene3D" id="1.20.1560.10">
    <property type="entry name" value="ABC transporter type 1, transmembrane domain"/>
    <property type="match status" value="1"/>
</dbReference>
<dbReference type="InterPro" id="IPR011527">
    <property type="entry name" value="ABC1_TM_dom"/>
</dbReference>
<evidence type="ECO:0000313" key="11">
    <source>
        <dbReference type="EMBL" id="RIA78267.1"/>
    </source>
</evidence>
<evidence type="ECO:0000259" key="10">
    <source>
        <dbReference type="PROSITE" id="PS50929"/>
    </source>
</evidence>
<accession>A0A397S2T2</accession>
<evidence type="ECO:0000256" key="7">
    <source>
        <dbReference type="ARBA" id="ARBA00023136"/>
    </source>
</evidence>
<dbReference type="PROSITE" id="PS00211">
    <property type="entry name" value="ABC_TRANSPORTER_1"/>
    <property type="match status" value="1"/>
</dbReference>
<dbReference type="OrthoDB" id="397513at2"/>
<dbReference type="GO" id="GO:0140359">
    <property type="term" value="F:ABC-type transporter activity"/>
    <property type="evidence" value="ECO:0007669"/>
    <property type="project" value="InterPro"/>
</dbReference>
<feature type="domain" description="ABC transmembrane type-1" evidence="10">
    <location>
        <begin position="31"/>
        <end position="307"/>
    </location>
</feature>
<dbReference type="SUPFAM" id="SSF52540">
    <property type="entry name" value="P-loop containing nucleoside triphosphate hydrolases"/>
    <property type="match status" value="1"/>
</dbReference>
<keyword evidence="4" id="KW-0547">Nucleotide-binding</keyword>
<dbReference type="Pfam" id="PF00005">
    <property type="entry name" value="ABC_tran"/>
    <property type="match status" value="1"/>
</dbReference>
<evidence type="ECO:0000256" key="1">
    <source>
        <dbReference type="ARBA" id="ARBA00004651"/>
    </source>
</evidence>
<dbReference type="InterPro" id="IPR003439">
    <property type="entry name" value="ABC_transporter-like_ATP-bd"/>
</dbReference>
<feature type="transmembrane region" description="Helical" evidence="8">
    <location>
        <begin position="140"/>
        <end position="159"/>
    </location>
</feature>
<evidence type="ECO:0000256" key="8">
    <source>
        <dbReference type="SAM" id="Phobius"/>
    </source>
</evidence>
<dbReference type="RefSeq" id="WP_119015394.1">
    <property type="nucleotide sequence ID" value="NZ_QXEV01000002.1"/>
</dbReference>
<dbReference type="InParanoid" id="A0A397S2T2"/>
<dbReference type="CDD" id="cd07346">
    <property type="entry name" value="ABC_6TM_exporters"/>
    <property type="match status" value="1"/>
</dbReference>
<dbReference type="SUPFAM" id="SSF90123">
    <property type="entry name" value="ABC transporter transmembrane region"/>
    <property type="match status" value="1"/>
</dbReference>
<evidence type="ECO:0000313" key="12">
    <source>
        <dbReference type="Proteomes" id="UP000266506"/>
    </source>
</evidence>
<dbReference type="GO" id="GO:0005524">
    <property type="term" value="F:ATP binding"/>
    <property type="evidence" value="ECO:0007669"/>
    <property type="project" value="UniProtKB-KW"/>
</dbReference>
<evidence type="ECO:0000259" key="9">
    <source>
        <dbReference type="PROSITE" id="PS50893"/>
    </source>
</evidence>
<feature type="transmembrane region" description="Helical" evidence="8">
    <location>
        <begin position="59"/>
        <end position="81"/>
    </location>
</feature>
<gene>
    <name evidence="11" type="ORF">EI71_00215</name>
</gene>
<evidence type="ECO:0000256" key="2">
    <source>
        <dbReference type="ARBA" id="ARBA00005417"/>
    </source>
</evidence>
<proteinExistence type="inferred from homology"/>
<evidence type="ECO:0000256" key="3">
    <source>
        <dbReference type="ARBA" id="ARBA00022692"/>
    </source>
</evidence>
<name>A0A397S2T2_9MOLU</name>
<keyword evidence="3 8" id="KW-0812">Transmembrane</keyword>
<reference evidence="11 12" key="1">
    <citation type="submission" date="2018-08" db="EMBL/GenBank/DDBJ databases">
        <title>Genomic Encyclopedia of Archaeal and Bacterial Type Strains, Phase II (KMG-II): from individual species to whole genera.</title>
        <authorList>
            <person name="Goeker M."/>
        </authorList>
    </citation>
    <scope>NUCLEOTIDE SEQUENCE [LARGE SCALE GENOMIC DNA]</scope>
    <source>
        <strain evidence="11 12">ATCC 27112</strain>
    </source>
</reference>
<dbReference type="PANTHER" id="PTHR24221:SF654">
    <property type="entry name" value="ATP-BINDING CASSETTE SUB-FAMILY B MEMBER 6"/>
    <property type="match status" value="1"/>
</dbReference>
<evidence type="ECO:0000256" key="4">
    <source>
        <dbReference type="ARBA" id="ARBA00022741"/>
    </source>
</evidence>
<dbReference type="InterPro" id="IPR027417">
    <property type="entry name" value="P-loop_NTPase"/>
</dbReference>
<keyword evidence="12" id="KW-1185">Reference proteome</keyword>
<dbReference type="GO" id="GO:0016887">
    <property type="term" value="F:ATP hydrolysis activity"/>
    <property type="evidence" value="ECO:0007669"/>
    <property type="project" value="InterPro"/>
</dbReference>
<feature type="transmembrane region" description="Helical" evidence="8">
    <location>
        <begin position="21"/>
        <end position="44"/>
    </location>
</feature>
<dbReference type="InterPro" id="IPR003593">
    <property type="entry name" value="AAA+_ATPase"/>
</dbReference>
<dbReference type="PANTHER" id="PTHR24221">
    <property type="entry name" value="ATP-BINDING CASSETTE SUB-FAMILY B"/>
    <property type="match status" value="1"/>
</dbReference>